<gene>
    <name evidence="5" type="primary">yvoA_1</name>
    <name evidence="5" type="ORF">CSLFYP84_01555</name>
</gene>
<dbReference type="InterPro" id="IPR036390">
    <property type="entry name" value="WH_DNA-bd_sf"/>
</dbReference>
<dbReference type="SMART" id="SM00345">
    <property type="entry name" value="HTH_GNTR"/>
    <property type="match status" value="2"/>
</dbReference>
<keyword evidence="2" id="KW-0238">DNA-binding</keyword>
<dbReference type="CDD" id="cd07377">
    <property type="entry name" value="WHTH_GntR"/>
    <property type="match status" value="2"/>
</dbReference>
<proteinExistence type="predicted"/>
<evidence type="ECO:0000313" key="5">
    <source>
        <dbReference type="EMBL" id="VYU19618.1"/>
    </source>
</evidence>
<dbReference type="GO" id="GO:0003677">
    <property type="term" value="F:DNA binding"/>
    <property type="evidence" value="ECO:0007669"/>
    <property type="project" value="UniProtKB-KW"/>
</dbReference>
<sequence>MKQEETKYIFVYNEIKQRILSGQIPYGKCLPSSRMLCEQFHVSRYTINRVFDTLREENFIEIQPRLAPTVTFKRDISGVSDTLTDILKQKDNIIQVYQTFGLIIPPLLVFASQNCELEFLPHYKQAVRESRLGRAAGGWRVPSSFGADILKIGGNELFSELYSTFDLYNKLTFFTEECPYFSECFLQGSVSVTGVIIDILKGSDPFAKQEQLSCMYQNLTDSIESTLKYLSDTAPDCPTQTGLSFSWNPMRGHDYYYSKIVDELNLKIGLGEYAVGMYLPYEKQLARQYDVSISTVRKALSELEQRGFVKTLNGKGTVVIEPDDTKLHRLALNCGYAEKALRYLHALQLMILIIRPAALAAAPQFTREEIDELTDRFTSSGSVHLAVILETIMKHTSLKPLCVILSQTNHLLEWGHHFAYYPAKKHTLSHLNKQVILALKQLNEGNTGSFAGGIADCYRYILISVKKHMVEKYKFHNVANIRIPESCQSAGNP</sequence>
<dbReference type="SUPFAM" id="SSF46785">
    <property type="entry name" value="Winged helix' DNA-binding domain"/>
    <property type="match status" value="2"/>
</dbReference>
<dbReference type="PRINTS" id="PR00035">
    <property type="entry name" value="HTHGNTR"/>
</dbReference>
<dbReference type="AlphaFoldDB" id="A0A6N3CWZ7"/>
<accession>A0A6N3CWZ7</accession>
<dbReference type="PROSITE" id="PS50949">
    <property type="entry name" value="HTH_GNTR"/>
    <property type="match status" value="2"/>
</dbReference>
<reference evidence="5" key="1">
    <citation type="submission" date="2019-11" db="EMBL/GenBank/DDBJ databases">
        <authorList>
            <person name="Feng L."/>
        </authorList>
    </citation>
    <scope>NUCLEOTIDE SEQUENCE</scope>
    <source>
        <strain evidence="5">CsymbiosumLFYP84</strain>
    </source>
</reference>
<dbReference type="RefSeq" id="WP_156684487.1">
    <property type="nucleotide sequence ID" value="NZ_CACRUA010000020.1"/>
</dbReference>
<dbReference type="GO" id="GO:0003700">
    <property type="term" value="F:DNA-binding transcription factor activity"/>
    <property type="evidence" value="ECO:0007669"/>
    <property type="project" value="InterPro"/>
</dbReference>
<feature type="domain" description="HTH gntR-type" evidence="4">
    <location>
        <begin position="254"/>
        <end position="322"/>
    </location>
</feature>
<evidence type="ECO:0000256" key="1">
    <source>
        <dbReference type="ARBA" id="ARBA00023015"/>
    </source>
</evidence>
<dbReference type="InterPro" id="IPR036388">
    <property type="entry name" value="WH-like_DNA-bd_sf"/>
</dbReference>
<dbReference type="Gene3D" id="1.10.10.10">
    <property type="entry name" value="Winged helix-like DNA-binding domain superfamily/Winged helix DNA-binding domain"/>
    <property type="match status" value="2"/>
</dbReference>
<name>A0A6N3CWZ7_CLOSY</name>
<keyword evidence="1" id="KW-0805">Transcription regulation</keyword>
<evidence type="ECO:0000256" key="3">
    <source>
        <dbReference type="ARBA" id="ARBA00023163"/>
    </source>
</evidence>
<organism evidence="5">
    <name type="scientific">Clostridium symbiosum</name>
    <name type="common">Bacteroides symbiosus</name>
    <dbReference type="NCBI Taxonomy" id="1512"/>
    <lineage>
        <taxon>Bacteria</taxon>
        <taxon>Bacillati</taxon>
        <taxon>Bacillota</taxon>
        <taxon>Clostridia</taxon>
        <taxon>Lachnospirales</taxon>
        <taxon>Lachnospiraceae</taxon>
        <taxon>Otoolea</taxon>
    </lineage>
</organism>
<dbReference type="PANTHER" id="PTHR44846">
    <property type="entry name" value="MANNOSYL-D-GLYCERATE TRANSPORT/METABOLISM SYSTEM REPRESSOR MNGR-RELATED"/>
    <property type="match status" value="1"/>
</dbReference>
<dbReference type="EMBL" id="CACRUA010000020">
    <property type="protein sequence ID" value="VYU19618.1"/>
    <property type="molecule type" value="Genomic_DNA"/>
</dbReference>
<dbReference type="Pfam" id="PF00392">
    <property type="entry name" value="GntR"/>
    <property type="match status" value="2"/>
</dbReference>
<protein>
    <submittedName>
        <fullName evidence="5">HTH-type transcriptional repressor YvoA</fullName>
    </submittedName>
</protein>
<dbReference type="InterPro" id="IPR000524">
    <property type="entry name" value="Tscrpt_reg_HTH_GntR"/>
</dbReference>
<evidence type="ECO:0000256" key="2">
    <source>
        <dbReference type="ARBA" id="ARBA00023125"/>
    </source>
</evidence>
<evidence type="ECO:0000259" key="4">
    <source>
        <dbReference type="PROSITE" id="PS50949"/>
    </source>
</evidence>
<keyword evidence="3" id="KW-0804">Transcription</keyword>
<feature type="domain" description="HTH gntR-type" evidence="4">
    <location>
        <begin position="5"/>
        <end position="73"/>
    </location>
</feature>
<dbReference type="InterPro" id="IPR050679">
    <property type="entry name" value="Bact_HTH_transcr_reg"/>
</dbReference>